<dbReference type="PANTHER" id="PTHR43143:SF1">
    <property type="entry name" value="SERINE_THREONINE-PROTEIN PHOSPHATASE CPPED1"/>
    <property type="match status" value="1"/>
</dbReference>
<evidence type="ECO:0000256" key="9">
    <source>
        <dbReference type="ARBA" id="ARBA00032900"/>
    </source>
</evidence>
<proteinExistence type="inferred from homology"/>
<keyword evidence="6" id="KW-0963">Cytoplasm</keyword>
<dbReference type="Ensembl" id="ENSCPGT00000029529.1">
    <property type="protein sequence ID" value="ENSCPGP00000027047.1"/>
    <property type="gene ID" value="ENSCPGG00000018636.1"/>
</dbReference>
<comment type="cofactor">
    <cofactor evidence="1">
        <name>a divalent metal cation</name>
        <dbReference type="ChEBI" id="CHEBI:60240"/>
    </cofactor>
</comment>
<dbReference type="InterPro" id="IPR004843">
    <property type="entry name" value="Calcineurin-like_PHP"/>
</dbReference>
<evidence type="ECO:0000313" key="14">
    <source>
        <dbReference type="Ensembl" id="ENSCPGP00000027047.1"/>
    </source>
</evidence>
<evidence type="ECO:0000256" key="3">
    <source>
        <dbReference type="ARBA" id="ARBA00010567"/>
    </source>
</evidence>
<sequence length="416" mass="46407">MSPRRPPLPPAPAASPTWRPRGATSQPPRFAPRPGPRLSRGSLSLRSCPAALRPAASLRPTFPPAGAASPARAQAPPPAEAVPPPRRPGARRRLSAAAARRAGAMAAEGDAFLRARGRTLTAFRQDDEYQWKGPFYFIQGADPQFGLIKAWAVGDTKNGDDEWGEEIKLAEQAVQAINKLSPKPKFFVLCGDLIHGMPGTQWRKDQEQDLKNVLKNTDQDIPLVFVSGNHDIGNTPTRETIDNYCKNWGDDYFSFWVGGVLFLVLNSQLYFDSSKCPELKQAQDVWLNEQLAVAEKHKCKHIIVFQHIPLFLRKPDEDHDYFNLEKSVRQEIMEKFHKAGIKAVFSGHYHRNAGGFYRGLEMVVSSAIGCQLGEDTHGLRVVVVTDEKIVHKYYSLDELDSQGIEKELLDMLAKHN</sequence>
<comment type="catalytic activity">
    <reaction evidence="11">
        <text>O-phospho-L-threonyl-[protein] + H2O = L-threonyl-[protein] + phosphate</text>
        <dbReference type="Rhea" id="RHEA:47004"/>
        <dbReference type="Rhea" id="RHEA-COMP:11060"/>
        <dbReference type="Rhea" id="RHEA-COMP:11605"/>
        <dbReference type="ChEBI" id="CHEBI:15377"/>
        <dbReference type="ChEBI" id="CHEBI:30013"/>
        <dbReference type="ChEBI" id="CHEBI:43474"/>
        <dbReference type="ChEBI" id="CHEBI:61977"/>
        <dbReference type="EC" id="3.1.3.16"/>
    </reaction>
</comment>
<evidence type="ECO:0000259" key="13">
    <source>
        <dbReference type="Pfam" id="PF00149"/>
    </source>
</evidence>
<reference evidence="14" key="1">
    <citation type="submission" date="2025-08" db="UniProtKB">
        <authorList>
            <consortium name="Ensembl"/>
        </authorList>
    </citation>
    <scope>IDENTIFICATION</scope>
</reference>
<evidence type="ECO:0000256" key="4">
    <source>
        <dbReference type="ARBA" id="ARBA00013081"/>
    </source>
</evidence>
<comment type="subcellular location">
    <subcellularLocation>
        <location evidence="2">Cytoplasm</location>
    </subcellularLocation>
</comment>
<evidence type="ECO:0000256" key="1">
    <source>
        <dbReference type="ARBA" id="ARBA00001968"/>
    </source>
</evidence>
<name>A0A8C3KNR9_9CHAR</name>
<feature type="domain" description="Calcineurin-like phosphoesterase" evidence="13">
    <location>
        <begin position="151"/>
        <end position="351"/>
    </location>
</feature>
<evidence type="ECO:0000313" key="15">
    <source>
        <dbReference type="Proteomes" id="UP000694419"/>
    </source>
</evidence>
<dbReference type="EC" id="3.1.3.16" evidence="4"/>
<dbReference type="GO" id="GO:0046872">
    <property type="term" value="F:metal ion binding"/>
    <property type="evidence" value="ECO:0007669"/>
    <property type="project" value="UniProtKB-KW"/>
</dbReference>
<comment type="similarity">
    <text evidence="3">Belongs to the metallophosphoesterase superfamily. CPPED1 family.</text>
</comment>
<dbReference type="CDD" id="cd07395">
    <property type="entry name" value="MPP_CSTP1"/>
    <property type="match status" value="1"/>
</dbReference>
<dbReference type="AlphaFoldDB" id="A0A8C3KNR9"/>
<dbReference type="InterPro" id="IPR029052">
    <property type="entry name" value="Metallo-depent_PP-like"/>
</dbReference>
<evidence type="ECO:0000256" key="8">
    <source>
        <dbReference type="ARBA" id="ARBA00022801"/>
    </source>
</evidence>
<feature type="compositionally biased region" description="Pro residues" evidence="12">
    <location>
        <begin position="1"/>
        <end position="13"/>
    </location>
</feature>
<dbReference type="Gene3D" id="3.60.21.10">
    <property type="match status" value="1"/>
</dbReference>
<evidence type="ECO:0000256" key="10">
    <source>
        <dbReference type="ARBA" id="ARBA00047761"/>
    </source>
</evidence>
<protein>
    <recommendedName>
        <fullName evidence="5">Serine/threonine-protein phosphatase CPPED1</fullName>
        <ecNumber evidence="4">3.1.3.16</ecNumber>
    </recommendedName>
    <alternativeName>
        <fullName evidence="9">Calcineurin-like phosphoesterase domain-containing protein 1</fullName>
    </alternativeName>
</protein>
<dbReference type="InterPro" id="IPR041867">
    <property type="entry name" value="MPP_CSTP1"/>
</dbReference>
<reference evidence="14" key="2">
    <citation type="submission" date="2025-09" db="UniProtKB">
        <authorList>
            <consortium name="Ensembl"/>
        </authorList>
    </citation>
    <scope>IDENTIFICATION</scope>
</reference>
<keyword evidence="8" id="KW-0378">Hydrolase</keyword>
<evidence type="ECO:0000256" key="12">
    <source>
        <dbReference type="SAM" id="MobiDB-lite"/>
    </source>
</evidence>
<dbReference type="GO" id="GO:0004722">
    <property type="term" value="F:protein serine/threonine phosphatase activity"/>
    <property type="evidence" value="ECO:0007669"/>
    <property type="project" value="UniProtKB-EC"/>
</dbReference>
<evidence type="ECO:0000256" key="2">
    <source>
        <dbReference type="ARBA" id="ARBA00004496"/>
    </source>
</evidence>
<evidence type="ECO:0000256" key="11">
    <source>
        <dbReference type="ARBA" id="ARBA00048336"/>
    </source>
</evidence>
<evidence type="ECO:0000256" key="6">
    <source>
        <dbReference type="ARBA" id="ARBA00022490"/>
    </source>
</evidence>
<evidence type="ECO:0000256" key="7">
    <source>
        <dbReference type="ARBA" id="ARBA00022723"/>
    </source>
</evidence>
<dbReference type="Pfam" id="PF00149">
    <property type="entry name" value="Metallophos"/>
    <property type="match status" value="1"/>
</dbReference>
<dbReference type="GO" id="GO:0005737">
    <property type="term" value="C:cytoplasm"/>
    <property type="evidence" value="ECO:0007669"/>
    <property type="project" value="UniProtKB-SubCell"/>
</dbReference>
<feature type="compositionally biased region" description="Low complexity" evidence="12">
    <location>
        <begin position="36"/>
        <end position="74"/>
    </location>
</feature>
<keyword evidence="7" id="KW-0479">Metal-binding</keyword>
<accession>A0A8C3KNR9</accession>
<organism evidence="14 15">
    <name type="scientific">Calidris pygmaea</name>
    <name type="common">Spoon-billed sandpiper</name>
    <dbReference type="NCBI Taxonomy" id="425635"/>
    <lineage>
        <taxon>Eukaryota</taxon>
        <taxon>Metazoa</taxon>
        <taxon>Chordata</taxon>
        <taxon>Craniata</taxon>
        <taxon>Vertebrata</taxon>
        <taxon>Euteleostomi</taxon>
        <taxon>Archelosauria</taxon>
        <taxon>Archosauria</taxon>
        <taxon>Dinosauria</taxon>
        <taxon>Saurischia</taxon>
        <taxon>Theropoda</taxon>
        <taxon>Coelurosauria</taxon>
        <taxon>Aves</taxon>
        <taxon>Neognathae</taxon>
        <taxon>Neoaves</taxon>
        <taxon>Charadriiformes</taxon>
        <taxon>Scolopacidae</taxon>
        <taxon>Calidris</taxon>
    </lineage>
</organism>
<keyword evidence="15" id="KW-1185">Reference proteome</keyword>
<evidence type="ECO:0000256" key="5">
    <source>
        <dbReference type="ARBA" id="ARBA00013356"/>
    </source>
</evidence>
<feature type="compositionally biased region" description="Pro residues" evidence="12">
    <location>
        <begin position="75"/>
        <end position="87"/>
    </location>
</feature>
<feature type="region of interest" description="Disordered" evidence="12">
    <location>
        <begin position="1"/>
        <end position="101"/>
    </location>
</feature>
<dbReference type="InterPro" id="IPR051918">
    <property type="entry name" value="STPP_CPPED1"/>
</dbReference>
<comment type="catalytic activity">
    <reaction evidence="10">
        <text>O-phospho-L-seryl-[protein] + H2O = L-seryl-[protein] + phosphate</text>
        <dbReference type="Rhea" id="RHEA:20629"/>
        <dbReference type="Rhea" id="RHEA-COMP:9863"/>
        <dbReference type="Rhea" id="RHEA-COMP:11604"/>
        <dbReference type="ChEBI" id="CHEBI:15377"/>
        <dbReference type="ChEBI" id="CHEBI:29999"/>
        <dbReference type="ChEBI" id="CHEBI:43474"/>
        <dbReference type="ChEBI" id="CHEBI:83421"/>
        <dbReference type="EC" id="3.1.3.16"/>
    </reaction>
</comment>
<dbReference type="Proteomes" id="UP000694419">
    <property type="component" value="Unplaced"/>
</dbReference>
<dbReference type="PANTHER" id="PTHR43143">
    <property type="entry name" value="METALLOPHOSPHOESTERASE, CALCINEURIN SUPERFAMILY"/>
    <property type="match status" value="1"/>
</dbReference>
<dbReference type="SUPFAM" id="SSF56300">
    <property type="entry name" value="Metallo-dependent phosphatases"/>
    <property type="match status" value="1"/>
</dbReference>